<dbReference type="Pfam" id="PF20152">
    <property type="entry name" value="DUF6534"/>
    <property type="match status" value="1"/>
</dbReference>
<dbReference type="AlphaFoldDB" id="A0A5C3N776"/>
<dbReference type="PANTHER" id="PTHR40465">
    <property type="entry name" value="CHROMOSOME 1, WHOLE GENOME SHOTGUN SEQUENCE"/>
    <property type="match status" value="1"/>
</dbReference>
<feature type="transmembrane region" description="Helical" evidence="2">
    <location>
        <begin position="150"/>
        <end position="176"/>
    </location>
</feature>
<feature type="transmembrane region" description="Helical" evidence="2">
    <location>
        <begin position="259"/>
        <end position="279"/>
    </location>
</feature>
<evidence type="ECO:0000256" key="1">
    <source>
        <dbReference type="SAM" id="MobiDB-lite"/>
    </source>
</evidence>
<accession>A0A5C3N776</accession>
<keyword evidence="2" id="KW-0472">Membrane</keyword>
<name>A0A5C3N776_9AGAM</name>
<sequence>MSATPTASDPTSSAAAAAAAASARAAAAAQALAHISIDGTLGADFCGFAVATLVMGVLTSQVFTYFKRYPADKPAYKLLIALLWTLELADQALIAHQFYFYTISNYGNPLVLLEKIVWSLVLQVEIGALVGTIVKACFAMRVWRFSNHNILITGVVLLLIVAQMGTATLFTVKAFFLGSLIELKDLKIFGSLSLALGVATDAVTALALCYFLSKLKTGYSNSDSLVNSLSLYAVNTGLLTSALSLTTLILYNIMPDNFIFMGIYFVVSKMYAVSFVATLNTRRIVRGKGTDRERTDPVNTFHMLTNPRSEVQLRSGDIRSAPEEYAMKKLYPIGGFEDNKVRSPPERPTEAPEPLYAKAW</sequence>
<evidence type="ECO:0000259" key="3">
    <source>
        <dbReference type="Pfam" id="PF20152"/>
    </source>
</evidence>
<dbReference type="Proteomes" id="UP000305948">
    <property type="component" value="Unassembled WGS sequence"/>
</dbReference>
<feature type="compositionally biased region" description="Basic and acidic residues" evidence="1">
    <location>
        <begin position="338"/>
        <end position="350"/>
    </location>
</feature>
<feature type="transmembrane region" description="Helical" evidence="2">
    <location>
        <begin position="78"/>
        <end position="96"/>
    </location>
</feature>
<feature type="domain" description="DUF6534" evidence="3">
    <location>
        <begin position="198"/>
        <end position="283"/>
    </location>
</feature>
<proteinExistence type="predicted"/>
<feature type="transmembrane region" description="Helical" evidence="2">
    <location>
        <begin position="116"/>
        <end position="138"/>
    </location>
</feature>
<gene>
    <name evidence="4" type="ORF">OE88DRAFT_1658022</name>
</gene>
<keyword evidence="2" id="KW-1133">Transmembrane helix</keyword>
<organism evidence="4 5">
    <name type="scientific">Heliocybe sulcata</name>
    <dbReference type="NCBI Taxonomy" id="5364"/>
    <lineage>
        <taxon>Eukaryota</taxon>
        <taxon>Fungi</taxon>
        <taxon>Dikarya</taxon>
        <taxon>Basidiomycota</taxon>
        <taxon>Agaricomycotina</taxon>
        <taxon>Agaricomycetes</taxon>
        <taxon>Gloeophyllales</taxon>
        <taxon>Gloeophyllaceae</taxon>
        <taxon>Heliocybe</taxon>
    </lineage>
</organism>
<dbReference type="OrthoDB" id="3190888at2759"/>
<dbReference type="PANTHER" id="PTHR40465:SF1">
    <property type="entry name" value="DUF6534 DOMAIN-CONTAINING PROTEIN"/>
    <property type="match status" value="1"/>
</dbReference>
<reference evidence="4 5" key="1">
    <citation type="journal article" date="2019" name="Nat. Ecol. Evol.">
        <title>Megaphylogeny resolves global patterns of mushroom evolution.</title>
        <authorList>
            <person name="Varga T."/>
            <person name="Krizsan K."/>
            <person name="Foldi C."/>
            <person name="Dima B."/>
            <person name="Sanchez-Garcia M."/>
            <person name="Sanchez-Ramirez S."/>
            <person name="Szollosi G.J."/>
            <person name="Szarkandi J.G."/>
            <person name="Papp V."/>
            <person name="Albert L."/>
            <person name="Andreopoulos W."/>
            <person name="Angelini C."/>
            <person name="Antonin V."/>
            <person name="Barry K.W."/>
            <person name="Bougher N.L."/>
            <person name="Buchanan P."/>
            <person name="Buyck B."/>
            <person name="Bense V."/>
            <person name="Catcheside P."/>
            <person name="Chovatia M."/>
            <person name="Cooper J."/>
            <person name="Damon W."/>
            <person name="Desjardin D."/>
            <person name="Finy P."/>
            <person name="Geml J."/>
            <person name="Haridas S."/>
            <person name="Hughes K."/>
            <person name="Justo A."/>
            <person name="Karasinski D."/>
            <person name="Kautmanova I."/>
            <person name="Kiss B."/>
            <person name="Kocsube S."/>
            <person name="Kotiranta H."/>
            <person name="LaButti K.M."/>
            <person name="Lechner B.E."/>
            <person name="Liimatainen K."/>
            <person name="Lipzen A."/>
            <person name="Lukacs Z."/>
            <person name="Mihaltcheva S."/>
            <person name="Morgado L.N."/>
            <person name="Niskanen T."/>
            <person name="Noordeloos M.E."/>
            <person name="Ohm R.A."/>
            <person name="Ortiz-Santana B."/>
            <person name="Ovrebo C."/>
            <person name="Racz N."/>
            <person name="Riley R."/>
            <person name="Savchenko A."/>
            <person name="Shiryaev A."/>
            <person name="Soop K."/>
            <person name="Spirin V."/>
            <person name="Szebenyi C."/>
            <person name="Tomsovsky M."/>
            <person name="Tulloss R.E."/>
            <person name="Uehling J."/>
            <person name="Grigoriev I.V."/>
            <person name="Vagvolgyi C."/>
            <person name="Papp T."/>
            <person name="Martin F.M."/>
            <person name="Miettinen O."/>
            <person name="Hibbett D.S."/>
            <person name="Nagy L.G."/>
        </authorList>
    </citation>
    <scope>NUCLEOTIDE SEQUENCE [LARGE SCALE GENOMIC DNA]</scope>
    <source>
        <strain evidence="4 5">OMC1185</strain>
    </source>
</reference>
<feature type="transmembrane region" description="Helical" evidence="2">
    <location>
        <begin position="232"/>
        <end position="253"/>
    </location>
</feature>
<dbReference type="InterPro" id="IPR045339">
    <property type="entry name" value="DUF6534"/>
</dbReference>
<feature type="region of interest" description="Disordered" evidence="1">
    <location>
        <begin position="338"/>
        <end position="360"/>
    </location>
</feature>
<protein>
    <recommendedName>
        <fullName evidence="3">DUF6534 domain-containing protein</fullName>
    </recommendedName>
</protein>
<keyword evidence="5" id="KW-1185">Reference proteome</keyword>
<evidence type="ECO:0000256" key="2">
    <source>
        <dbReference type="SAM" id="Phobius"/>
    </source>
</evidence>
<feature type="transmembrane region" description="Helical" evidence="2">
    <location>
        <begin position="41"/>
        <end position="66"/>
    </location>
</feature>
<feature type="transmembrane region" description="Helical" evidence="2">
    <location>
        <begin position="188"/>
        <end position="212"/>
    </location>
</feature>
<evidence type="ECO:0000313" key="4">
    <source>
        <dbReference type="EMBL" id="TFK52647.1"/>
    </source>
</evidence>
<keyword evidence="2" id="KW-0812">Transmembrane</keyword>
<evidence type="ECO:0000313" key="5">
    <source>
        <dbReference type="Proteomes" id="UP000305948"/>
    </source>
</evidence>
<dbReference type="EMBL" id="ML213509">
    <property type="protein sequence ID" value="TFK52647.1"/>
    <property type="molecule type" value="Genomic_DNA"/>
</dbReference>